<organism evidence="2 3">
    <name type="scientific">Aspergillus keveii</name>
    <dbReference type="NCBI Taxonomy" id="714993"/>
    <lineage>
        <taxon>Eukaryota</taxon>
        <taxon>Fungi</taxon>
        <taxon>Dikarya</taxon>
        <taxon>Ascomycota</taxon>
        <taxon>Pezizomycotina</taxon>
        <taxon>Eurotiomycetes</taxon>
        <taxon>Eurotiomycetidae</taxon>
        <taxon>Eurotiales</taxon>
        <taxon>Aspergillaceae</taxon>
        <taxon>Aspergillus</taxon>
        <taxon>Aspergillus subgen. Nidulantes</taxon>
    </lineage>
</organism>
<name>A0ABR4FQN1_9EURO</name>
<dbReference type="Proteomes" id="UP001610563">
    <property type="component" value="Unassembled WGS sequence"/>
</dbReference>
<dbReference type="EMBL" id="JBFTWV010000141">
    <property type="protein sequence ID" value="KAL2785555.1"/>
    <property type="molecule type" value="Genomic_DNA"/>
</dbReference>
<gene>
    <name evidence="2" type="ORF">BJX66DRAFT_314544</name>
</gene>
<feature type="chain" id="PRO_5046933109" evidence="1">
    <location>
        <begin position="19"/>
        <end position="333"/>
    </location>
</feature>
<reference evidence="2 3" key="1">
    <citation type="submission" date="2024-07" db="EMBL/GenBank/DDBJ databases">
        <title>Section-level genome sequencing and comparative genomics of Aspergillus sections Usti and Cavernicolus.</title>
        <authorList>
            <consortium name="Lawrence Berkeley National Laboratory"/>
            <person name="Nybo J.L."/>
            <person name="Vesth T.C."/>
            <person name="Theobald S."/>
            <person name="Frisvad J.C."/>
            <person name="Larsen T.O."/>
            <person name="Kjaerboelling I."/>
            <person name="Rothschild-Mancinelli K."/>
            <person name="Lyhne E.K."/>
            <person name="Kogle M.E."/>
            <person name="Barry K."/>
            <person name="Clum A."/>
            <person name="Na H."/>
            <person name="Ledsgaard L."/>
            <person name="Lin J."/>
            <person name="Lipzen A."/>
            <person name="Kuo A."/>
            <person name="Riley R."/>
            <person name="Mondo S."/>
            <person name="Labutti K."/>
            <person name="Haridas S."/>
            <person name="Pangalinan J."/>
            <person name="Salamov A.A."/>
            <person name="Simmons B.A."/>
            <person name="Magnuson J.K."/>
            <person name="Chen J."/>
            <person name="Drula E."/>
            <person name="Henrissat B."/>
            <person name="Wiebenga A."/>
            <person name="Lubbers R.J."/>
            <person name="Gomes A.C."/>
            <person name="Makela M.R."/>
            <person name="Stajich J."/>
            <person name="Grigoriev I.V."/>
            <person name="Mortensen U.H."/>
            <person name="De Vries R.P."/>
            <person name="Baker S.E."/>
            <person name="Andersen M.R."/>
        </authorList>
    </citation>
    <scope>NUCLEOTIDE SEQUENCE [LARGE SCALE GENOMIC DNA]</scope>
    <source>
        <strain evidence="2 3">CBS 209.92</strain>
    </source>
</reference>
<evidence type="ECO:0000313" key="3">
    <source>
        <dbReference type="Proteomes" id="UP001610563"/>
    </source>
</evidence>
<evidence type="ECO:0000256" key="1">
    <source>
        <dbReference type="SAM" id="SignalP"/>
    </source>
</evidence>
<protein>
    <submittedName>
        <fullName evidence="2">Uncharacterized protein</fullName>
    </submittedName>
</protein>
<keyword evidence="1" id="KW-0732">Signal</keyword>
<keyword evidence="3" id="KW-1185">Reference proteome</keyword>
<evidence type="ECO:0000313" key="2">
    <source>
        <dbReference type="EMBL" id="KAL2785555.1"/>
    </source>
</evidence>
<feature type="signal peptide" evidence="1">
    <location>
        <begin position="1"/>
        <end position="18"/>
    </location>
</feature>
<sequence>MRWLTVFALAALARPGIARISPYNPDDALRPDNITGLVYEYYNEIGSYYNGTLTIRVQPAYNPPASWETAGYLCDEYENRTFDVKMNAMAGFKKPPPASAPHINPFFLDIEVWPMPYELGLPWKENYTHGAAFNIASELGVDEGPRYKLNMATAMSTNTSGSSAGRTTNSGYRFDGEATTDFPLWSQTFAFNVSGVCSDWRSTNAVLYSGGLIRPIDIHSDTTYDWITNITAPETVISGLFDEEMAQVRLSSAFSAARARHKKIVGRVELIFSGMIDSERSDQLVLGRETPDWNATLGFARGSVAGVEDGGSRGLGNLWVLSLTGFVSILLAI</sequence>
<comment type="caution">
    <text evidence="2">The sequence shown here is derived from an EMBL/GenBank/DDBJ whole genome shotgun (WGS) entry which is preliminary data.</text>
</comment>
<proteinExistence type="predicted"/>
<accession>A0ABR4FQN1</accession>